<dbReference type="PROSITE" id="PS50043">
    <property type="entry name" value="HTH_LUXR_2"/>
    <property type="match status" value="1"/>
</dbReference>
<keyword evidence="2" id="KW-0238">DNA-binding</keyword>
<gene>
    <name evidence="5" type="ORF">RM764_22825</name>
</gene>
<dbReference type="Gene3D" id="1.10.10.10">
    <property type="entry name" value="Winged helix-like DNA-binding domain superfamily/Winged helix DNA-binding domain"/>
    <property type="match status" value="1"/>
</dbReference>
<reference evidence="6" key="1">
    <citation type="submission" date="2023-07" db="EMBL/GenBank/DDBJ databases">
        <title>30 novel species of actinomycetes from the DSMZ collection.</title>
        <authorList>
            <person name="Nouioui I."/>
        </authorList>
    </citation>
    <scope>NUCLEOTIDE SEQUENCE [LARGE SCALE GENOMIC DNA]</scope>
    <source>
        <strain evidence="6">DSM 41699</strain>
    </source>
</reference>
<accession>A0ABU2TY43</accession>
<keyword evidence="6" id="KW-1185">Reference proteome</keyword>
<evidence type="ECO:0000256" key="1">
    <source>
        <dbReference type="ARBA" id="ARBA00023015"/>
    </source>
</evidence>
<dbReference type="PANTHER" id="PTHR44688">
    <property type="entry name" value="DNA-BINDING TRANSCRIPTIONAL ACTIVATOR DEVR_DOSR"/>
    <property type="match status" value="1"/>
</dbReference>
<keyword evidence="3" id="KW-0804">Transcription</keyword>
<dbReference type="PANTHER" id="PTHR44688:SF16">
    <property type="entry name" value="DNA-BINDING TRANSCRIPTIONAL ACTIVATOR DEVR_DOSR"/>
    <property type="match status" value="1"/>
</dbReference>
<dbReference type="InterPro" id="IPR016032">
    <property type="entry name" value="Sig_transdc_resp-reg_C-effctor"/>
</dbReference>
<keyword evidence="1" id="KW-0805">Transcription regulation</keyword>
<organism evidence="5 6">
    <name type="scientific">Streptomyces gibsoniae</name>
    <dbReference type="NCBI Taxonomy" id="3075529"/>
    <lineage>
        <taxon>Bacteria</taxon>
        <taxon>Bacillati</taxon>
        <taxon>Actinomycetota</taxon>
        <taxon>Actinomycetes</taxon>
        <taxon>Kitasatosporales</taxon>
        <taxon>Streptomycetaceae</taxon>
        <taxon>Streptomyces</taxon>
    </lineage>
</organism>
<feature type="domain" description="HTH luxR-type" evidence="4">
    <location>
        <begin position="19"/>
        <end position="84"/>
    </location>
</feature>
<protein>
    <submittedName>
        <fullName evidence="5">Helix-turn-helix transcriptional regulator</fullName>
    </submittedName>
</protein>
<sequence length="110" mass="12254">MTNRSACAYWRTRANPLRGMSKVNRLTAREKEVLLLLGTGLGNRQLARELHIAERTVKAHIARIVEKLGQETRLQAAVLSVLVHNTLCDDVRCSCRYAATAEELPPAFAV</sequence>
<dbReference type="Proteomes" id="UP001183809">
    <property type="component" value="Unassembled WGS sequence"/>
</dbReference>
<dbReference type="RefSeq" id="WP_311697272.1">
    <property type="nucleotide sequence ID" value="NZ_JAVREY010000028.1"/>
</dbReference>
<comment type="caution">
    <text evidence="5">The sequence shown here is derived from an EMBL/GenBank/DDBJ whole genome shotgun (WGS) entry which is preliminary data.</text>
</comment>
<dbReference type="EMBL" id="JAVREY010000028">
    <property type="protein sequence ID" value="MDT0465805.1"/>
    <property type="molecule type" value="Genomic_DNA"/>
</dbReference>
<evidence type="ECO:0000313" key="5">
    <source>
        <dbReference type="EMBL" id="MDT0465805.1"/>
    </source>
</evidence>
<proteinExistence type="predicted"/>
<dbReference type="InterPro" id="IPR000792">
    <property type="entry name" value="Tscrpt_reg_LuxR_C"/>
</dbReference>
<dbReference type="Pfam" id="PF00196">
    <property type="entry name" value="GerE"/>
    <property type="match status" value="1"/>
</dbReference>
<evidence type="ECO:0000256" key="3">
    <source>
        <dbReference type="ARBA" id="ARBA00023163"/>
    </source>
</evidence>
<dbReference type="SUPFAM" id="SSF46894">
    <property type="entry name" value="C-terminal effector domain of the bipartite response regulators"/>
    <property type="match status" value="1"/>
</dbReference>
<name>A0ABU2TY43_9ACTN</name>
<dbReference type="InterPro" id="IPR036388">
    <property type="entry name" value="WH-like_DNA-bd_sf"/>
</dbReference>
<evidence type="ECO:0000259" key="4">
    <source>
        <dbReference type="PROSITE" id="PS50043"/>
    </source>
</evidence>
<evidence type="ECO:0000313" key="6">
    <source>
        <dbReference type="Proteomes" id="UP001183809"/>
    </source>
</evidence>
<evidence type="ECO:0000256" key="2">
    <source>
        <dbReference type="ARBA" id="ARBA00023125"/>
    </source>
</evidence>
<dbReference type="PRINTS" id="PR00038">
    <property type="entry name" value="HTHLUXR"/>
</dbReference>
<dbReference type="SMART" id="SM00421">
    <property type="entry name" value="HTH_LUXR"/>
    <property type="match status" value="1"/>
</dbReference>